<dbReference type="AlphaFoldDB" id="A0AAW1MCA2"/>
<gene>
    <name evidence="1" type="ORF">QE152_g8151</name>
</gene>
<dbReference type="Proteomes" id="UP001458880">
    <property type="component" value="Unassembled WGS sequence"/>
</dbReference>
<evidence type="ECO:0000313" key="2">
    <source>
        <dbReference type="Proteomes" id="UP001458880"/>
    </source>
</evidence>
<evidence type="ECO:0000313" key="1">
    <source>
        <dbReference type="EMBL" id="KAK9744027.1"/>
    </source>
</evidence>
<reference evidence="1 2" key="1">
    <citation type="journal article" date="2024" name="BMC Genomics">
        <title>De novo assembly and annotation of Popillia japonica's genome with initial clues to its potential as an invasive pest.</title>
        <authorList>
            <person name="Cucini C."/>
            <person name="Boschi S."/>
            <person name="Funari R."/>
            <person name="Cardaioli E."/>
            <person name="Iannotti N."/>
            <person name="Marturano G."/>
            <person name="Paoli F."/>
            <person name="Bruttini M."/>
            <person name="Carapelli A."/>
            <person name="Frati F."/>
            <person name="Nardi F."/>
        </authorList>
    </citation>
    <scope>NUCLEOTIDE SEQUENCE [LARGE SCALE GENOMIC DNA]</scope>
    <source>
        <strain evidence="1">DMR45628</strain>
    </source>
</reference>
<comment type="caution">
    <text evidence="1">The sequence shown here is derived from an EMBL/GenBank/DDBJ whole genome shotgun (WGS) entry which is preliminary data.</text>
</comment>
<organism evidence="1 2">
    <name type="scientific">Popillia japonica</name>
    <name type="common">Japanese beetle</name>
    <dbReference type="NCBI Taxonomy" id="7064"/>
    <lineage>
        <taxon>Eukaryota</taxon>
        <taxon>Metazoa</taxon>
        <taxon>Ecdysozoa</taxon>
        <taxon>Arthropoda</taxon>
        <taxon>Hexapoda</taxon>
        <taxon>Insecta</taxon>
        <taxon>Pterygota</taxon>
        <taxon>Neoptera</taxon>
        <taxon>Endopterygota</taxon>
        <taxon>Coleoptera</taxon>
        <taxon>Polyphaga</taxon>
        <taxon>Scarabaeiformia</taxon>
        <taxon>Scarabaeidae</taxon>
        <taxon>Rutelinae</taxon>
        <taxon>Popillia</taxon>
    </lineage>
</organism>
<dbReference type="EMBL" id="JASPKY010000063">
    <property type="protein sequence ID" value="KAK9744027.1"/>
    <property type="molecule type" value="Genomic_DNA"/>
</dbReference>
<sequence>MSSKQSLNANCDDDGSFSVGDSLQVILSMNEAARRPLVSNFAQIETFSVPVETSEKISCSPNCNKLLCQLHLPESIQVPDDRHLLLTMPI</sequence>
<name>A0AAW1MCA2_POPJA</name>
<proteinExistence type="predicted"/>
<protein>
    <submittedName>
        <fullName evidence="1">Uncharacterized protein</fullName>
    </submittedName>
</protein>
<keyword evidence="2" id="KW-1185">Reference proteome</keyword>
<accession>A0AAW1MCA2</accession>